<accession>A8YBD5</accession>
<reference evidence="1" key="1">
    <citation type="submission" date="2007-08" db="EMBL/GenBank/DDBJ databases">
        <authorList>
            <person name="Frangeul L."/>
        </authorList>
    </citation>
    <scope>NUCLEOTIDE SEQUENCE</scope>
    <source>
        <strain evidence="1">PCC 7806</strain>
    </source>
</reference>
<dbReference type="AlphaFoldDB" id="A8YBD5"/>
<gene>
    <name evidence="1" type="ORF">IPF_3978</name>
</gene>
<name>A8YBD5_MICA7</name>
<evidence type="ECO:0000313" key="1">
    <source>
        <dbReference type="EMBL" id="CAO86494.1"/>
    </source>
</evidence>
<dbReference type="EMBL" id="AM778900">
    <property type="protein sequence ID" value="CAO86494.1"/>
    <property type="molecule type" value="Genomic_DNA"/>
</dbReference>
<protein>
    <submittedName>
        <fullName evidence="1">Similarity. Hypothetical start</fullName>
    </submittedName>
</protein>
<proteinExistence type="predicted"/>
<sequence>MLESPHPSLQTVKKVDINVSHAFSEKTLTVLMLSEFPGIPSLAMLRKKRTRFIPG</sequence>
<organism evidence="1">
    <name type="scientific">Microcystis aeruginosa (strain PCC 7806)</name>
    <dbReference type="NCBI Taxonomy" id="267872"/>
    <lineage>
        <taxon>Bacteria</taxon>
        <taxon>Bacillati</taxon>
        <taxon>Cyanobacteriota</taxon>
        <taxon>Cyanophyceae</taxon>
        <taxon>Oscillatoriophycideae</taxon>
        <taxon>Chroococcales</taxon>
        <taxon>Microcystaceae</taxon>
        <taxon>Microcystis</taxon>
    </lineage>
</organism>